<dbReference type="Proteomes" id="UP000824208">
    <property type="component" value="Unassembled WGS sequence"/>
</dbReference>
<comment type="caution">
    <text evidence="3">The sequence shown here is derived from an EMBL/GenBank/DDBJ whole genome shotgun (WGS) entry which is preliminary data.</text>
</comment>
<evidence type="ECO:0000259" key="2">
    <source>
        <dbReference type="PROSITE" id="PS51186"/>
    </source>
</evidence>
<feature type="binding site" evidence="1">
    <location>
        <position position="58"/>
    </location>
    <ligand>
        <name>substrate</name>
    </ligand>
</feature>
<dbReference type="InterPro" id="IPR029033">
    <property type="entry name" value="His_PPase_superfam"/>
</dbReference>
<dbReference type="AlphaFoldDB" id="A0A9D2S4V7"/>
<proteinExistence type="predicted"/>
<organism evidence="3 4">
    <name type="scientific">Candidatus Flavonifractor intestinipullorum</name>
    <dbReference type="NCBI Taxonomy" id="2838587"/>
    <lineage>
        <taxon>Bacteria</taxon>
        <taxon>Bacillati</taxon>
        <taxon>Bacillota</taxon>
        <taxon>Clostridia</taxon>
        <taxon>Eubacteriales</taxon>
        <taxon>Oscillospiraceae</taxon>
        <taxon>Flavonifractor</taxon>
    </lineage>
</organism>
<dbReference type="EMBL" id="DWYC01000014">
    <property type="protein sequence ID" value="HJB56174.1"/>
    <property type="molecule type" value="Genomic_DNA"/>
</dbReference>
<dbReference type="InterPro" id="IPR050275">
    <property type="entry name" value="PGM_Phosphatase"/>
</dbReference>
<dbReference type="SUPFAM" id="SSF55729">
    <property type="entry name" value="Acyl-CoA N-acyltransferases (Nat)"/>
    <property type="match status" value="1"/>
</dbReference>
<evidence type="ECO:0000313" key="3">
    <source>
        <dbReference type="EMBL" id="HJB56174.1"/>
    </source>
</evidence>
<accession>A0A9D2S4V7</accession>
<dbReference type="InterPro" id="IPR016181">
    <property type="entry name" value="Acyl_CoA_acyltransferase"/>
</dbReference>
<sequence length="392" mass="44777">MTTIYIIRHAEAEGNLYRRIHGWYNSLITENGYRQIAALAARFRDVPIGAVYSSDLFRTMTTARAVYETHGLALRTRSDLREISMGAWEDRTWGEVSRFDREQYTRYSHCDPRWKNRGGESRQEARARIVGAVRDIAARHPGETVAVFSHGDIIRCLQAEVDGLPVEEMLSLGHCDNTGVTGLRAEGERLEILFRNDNSHLSDEISTLARQRWWKDQKNAVADANFWFRPLEQGDGALFCALHRETWTGLYGAERGYDERAFFRDALERTAQDSHTASVAMLGDRPAGVVELDLERDREAGAGHIRFLALTPEHRKRGLAPQLLGQAVSRFRTMGRDRLRLLCAPENAAAQRFYARHGFRKIGEQPGHLGPLDQMEKDISYRERPIHFDEIV</sequence>
<dbReference type="InterPro" id="IPR013078">
    <property type="entry name" value="His_Pase_superF_clade-1"/>
</dbReference>
<gene>
    <name evidence="3" type="ORF">H9714_01330</name>
</gene>
<dbReference type="InterPro" id="IPR000182">
    <property type="entry name" value="GNAT_dom"/>
</dbReference>
<protein>
    <submittedName>
        <fullName evidence="3">GNAT family N-acetyltransferase</fullName>
        <ecNumber evidence="3">2.3.1.-</ecNumber>
    </submittedName>
</protein>
<dbReference type="SMART" id="SM00855">
    <property type="entry name" value="PGAM"/>
    <property type="match status" value="1"/>
</dbReference>
<dbReference type="GO" id="GO:0005737">
    <property type="term" value="C:cytoplasm"/>
    <property type="evidence" value="ECO:0007669"/>
    <property type="project" value="TreeGrafter"/>
</dbReference>
<dbReference type="SUPFAM" id="SSF53254">
    <property type="entry name" value="Phosphoglycerate mutase-like"/>
    <property type="match status" value="1"/>
</dbReference>
<name>A0A9D2S4V7_9FIRM</name>
<keyword evidence="3" id="KW-0808">Transferase</keyword>
<dbReference type="CDD" id="cd04301">
    <property type="entry name" value="NAT_SF"/>
    <property type="match status" value="1"/>
</dbReference>
<dbReference type="Gene3D" id="3.40.630.30">
    <property type="match status" value="1"/>
</dbReference>
<feature type="domain" description="N-acetyltransferase" evidence="2">
    <location>
        <begin position="226"/>
        <end position="380"/>
    </location>
</feature>
<dbReference type="GO" id="GO:0016791">
    <property type="term" value="F:phosphatase activity"/>
    <property type="evidence" value="ECO:0007669"/>
    <property type="project" value="TreeGrafter"/>
</dbReference>
<evidence type="ECO:0000313" key="4">
    <source>
        <dbReference type="Proteomes" id="UP000824208"/>
    </source>
</evidence>
<reference evidence="3" key="2">
    <citation type="submission" date="2021-04" db="EMBL/GenBank/DDBJ databases">
        <authorList>
            <person name="Gilroy R."/>
        </authorList>
    </citation>
    <scope>NUCLEOTIDE SEQUENCE</scope>
    <source>
        <strain evidence="3">CHK189-11263</strain>
    </source>
</reference>
<dbReference type="PANTHER" id="PTHR48100">
    <property type="entry name" value="BROAD-SPECIFICITY PHOSPHATASE YOR283W-RELATED"/>
    <property type="match status" value="1"/>
</dbReference>
<reference evidence="3" key="1">
    <citation type="journal article" date="2021" name="PeerJ">
        <title>Extensive microbial diversity within the chicken gut microbiome revealed by metagenomics and culture.</title>
        <authorList>
            <person name="Gilroy R."/>
            <person name="Ravi A."/>
            <person name="Getino M."/>
            <person name="Pursley I."/>
            <person name="Horton D.L."/>
            <person name="Alikhan N.F."/>
            <person name="Baker D."/>
            <person name="Gharbi K."/>
            <person name="Hall N."/>
            <person name="Watson M."/>
            <person name="Adriaenssens E.M."/>
            <person name="Foster-Nyarko E."/>
            <person name="Jarju S."/>
            <person name="Secka A."/>
            <person name="Antonio M."/>
            <person name="Oren A."/>
            <person name="Chaudhuri R.R."/>
            <person name="La Ragione R."/>
            <person name="Hildebrand F."/>
            <person name="Pallen M.J."/>
        </authorList>
    </citation>
    <scope>NUCLEOTIDE SEQUENCE</scope>
    <source>
        <strain evidence="3">CHK189-11263</strain>
    </source>
</reference>
<keyword evidence="3" id="KW-0012">Acyltransferase</keyword>
<dbReference type="CDD" id="cd07067">
    <property type="entry name" value="HP_PGM_like"/>
    <property type="match status" value="1"/>
</dbReference>
<feature type="binding site" evidence="1">
    <location>
        <begin position="8"/>
        <end position="15"/>
    </location>
    <ligand>
        <name>substrate</name>
    </ligand>
</feature>
<dbReference type="PROSITE" id="PS51186">
    <property type="entry name" value="GNAT"/>
    <property type="match status" value="1"/>
</dbReference>
<dbReference type="Pfam" id="PF00583">
    <property type="entry name" value="Acetyltransf_1"/>
    <property type="match status" value="1"/>
</dbReference>
<dbReference type="PANTHER" id="PTHR48100:SF62">
    <property type="entry name" value="GLUCOSYL-3-PHOSPHOGLYCERATE PHOSPHATASE"/>
    <property type="match status" value="1"/>
</dbReference>
<dbReference type="Pfam" id="PF00300">
    <property type="entry name" value="His_Phos_1"/>
    <property type="match status" value="1"/>
</dbReference>
<dbReference type="Gene3D" id="3.40.50.1240">
    <property type="entry name" value="Phosphoglycerate mutase-like"/>
    <property type="match status" value="1"/>
</dbReference>
<dbReference type="EC" id="2.3.1.-" evidence="3"/>
<evidence type="ECO:0000256" key="1">
    <source>
        <dbReference type="PIRSR" id="PIRSR613078-2"/>
    </source>
</evidence>
<dbReference type="GO" id="GO:0016747">
    <property type="term" value="F:acyltransferase activity, transferring groups other than amino-acyl groups"/>
    <property type="evidence" value="ECO:0007669"/>
    <property type="project" value="InterPro"/>
</dbReference>